<feature type="compositionally biased region" description="Polar residues" evidence="1">
    <location>
        <begin position="1"/>
        <end position="12"/>
    </location>
</feature>
<dbReference type="GO" id="GO:0003677">
    <property type="term" value="F:DNA binding"/>
    <property type="evidence" value="ECO:0007669"/>
    <property type="project" value="InterPro"/>
</dbReference>
<dbReference type="EMBL" id="JAEMNV010000026">
    <property type="protein sequence ID" value="MBJ8343019.1"/>
    <property type="molecule type" value="Genomic_DNA"/>
</dbReference>
<evidence type="ECO:0000313" key="2">
    <source>
        <dbReference type="EMBL" id="MBJ8343019.1"/>
    </source>
</evidence>
<evidence type="ECO:0000256" key="1">
    <source>
        <dbReference type="SAM" id="MobiDB-lite"/>
    </source>
</evidence>
<protein>
    <submittedName>
        <fullName evidence="2">Transposase</fullName>
    </submittedName>
</protein>
<gene>
    <name evidence="2" type="ORF">JGU71_29490</name>
</gene>
<accession>A0A934U6Z2</accession>
<dbReference type="GO" id="GO:0004803">
    <property type="term" value="F:transposase activity"/>
    <property type="evidence" value="ECO:0007669"/>
    <property type="project" value="InterPro"/>
</dbReference>
<comment type="caution">
    <text evidence="2">The sequence shown here is derived from an EMBL/GenBank/DDBJ whole genome shotgun (WGS) entry which is preliminary data.</text>
</comment>
<keyword evidence="3" id="KW-1185">Reference proteome</keyword>
<organism evidence="2 3">
    <name type="scientific">Antrihabitans stalagmiti</name>
    <dbReference type="NCBI Taxonomy" id="2799499"/>
    <lineage>
        <taxon>Bacteria</taxon>
        <taxon>Bacillati</taxon>
        <taxon>Actinomycetota</taxon>
        <taxon>Actinomycetes</taxon>
        <taxon>Mycobacteriales</taxon>
        <taxon>Nocardiaceae</taxon>
        <taxon>Antrihabitans</taxon>
    </lineage>
</organism>
<dbReference type="GO" id="GO:0006313">
    <property type="term" value="P:DNA transposition"/>
    <property type="evidence" value="ECO:0007669"/>
    <property type="project" value="InterPro"/>
</dbReference>
<name>A0A934U6Z2_9NOCA</name>
<dbReference type="Proteomes" id="UP000655868">
    <property type="component" value="Unassembled WGS sequence"/>
</dbReference>
<feature type="region of interest" description="Disordered" evidence="1">
    <location>
        <begin position="60"/>
        <end position="98"/>
    </location>
</feature>
<dbReference type="AlphaFoldDB" id="A0A934U6Z2"/>
<dbReference type="InterPro" id="IPR009057">
    <property type="entry name" value="Homeodomain-like_sf"/>
</dbReference>
<reference evidence="2" key="1">
    <citation type="submission" date="2020-12" db="EMBL/GenBank/DDBJ databases">
        <title>Antrihabitans popcorni sp. nov. and Antrihabitans auranticaus sp. nov., isolated from a larva cave.</title>
        <authorList>
            <person name="Lee S.D."/>
            <person name="Kim I.S."/>
        </authorList>
    </citation>
    <scope>NUCLEOTIDE SEQUENCE</scope>
    <source>
        <strain evidence="2">YC3-6</strain>
    </source>
</reference>
<dbReference type="RefSeq" id="WP_199682986.1">
    <property type="nucleotide sequence ID" value="NZ_JAEMNV010000026.1"/>
</dbReference>
<feature type="compositionally biased region" description="Basic and acidic residues" evidence="1">
    <location>
        <begin position="63"/>
        <end position="98"/>
    </location>
</feature>
<sequence length="137" mass="15170">MSSPTTTTSSVQAVDPAAKPTRRTFTNEYRNKIIDEYAQAPHGEKSAVLRREGLYQSQLREWVQARKGKDPGGRSSRSRESGGDAARRENERLTRENARLAKQLTQTEAALEIMGKLHVLLESVSESTGTSTSPKKP</sequence>
<feature type="region of interest" description="Disordered" evidence="1">
    <location>
        <begin position="1"/>
        <end position="28"/>
    </location>
</feature>
<proteinExistence type="predicted"/>
<dbReference type="SUPFAM" id="SSF46689">
    <property type="entry name" value="Homeodomain-like"/>
    <property type="match status" value="1"/>
</dbReference>
<evidence type="ECO:0000313" key="3">
    <source>
        <dbReference type="Proteomes" id="UP000655868"/>
    </source>
</evidence>